<protein>
    <submittedName>
        <fullName evidence="1">Uncharacterized protein</fullName>
    </submittedName>
</protein>
<sequence>MDCPCKKVILKAVGDSSRMYAATTRKCWGTDVGNCIVQLDDILDLYLSTGAMNESATLPSLEPVSIARLLSVKHLHQYEEGMLCRHTGNRSGLLSDEHIRETTVA</sequence>
<evidence type="ECO:0000313" key="2">
    <source>
        <dbReference type="Proteomes" id="UP000219338"/>
    </source>
</evidence>
<evidence type="ECO:0000313" key="1">
    <source>
        <dbReference type="EMBL" id="SJK98921.1"/>
    </source>
</evidence>
<gene>
    <name evidence="1" type="ORF">ARMOST_02197</name>
</gene>
<proteinExistence type="predicted"/>
<keyword evidence="2" id="KW-1185">Reference proteome</keyword>
<accession>A0A284QR91</accession>
<dbReference type="AlphaFoldDB" id="A0A284QR91"/>
<name>A0A284QR91_ARMOS</name>
<dbReference type="Proteomes" id="UP000219338">
    <property type="component" value="Unassembled WGS sequence"/>
</dbReference>
<dbReference type="EMBL" id="FUEG01000001">
    <property type="protein sequence ID" value="SJK98921.1"/>
    <property type="molecule type" value="Genomic_DNA"/>
</dbReference>
<reference evidence="2" key="1">
    <citation type="journal article" date="2017" name="Nat. Ecol. Evol.">
        <title>Genome expansion and lineage-specific genetic innovations in the forest pathogenic fungi Armillaria.</title>
        <authorList>
            <person name="Sipos G."/>
            <person name="Prasanna A.N."/>
            <person name="Walter M.C."/>
            <person name="O'Connor E."/>
            <person name="Balint B."/>
            <person name="Krizsan K."/>
            <person name="Kiss B."/>
            <person name="Hess J."/>
            <person name="Varga T."/>
            <person name="Slot J."/>
            <person name="Riley R."/>
            <person name="Boka B."/>
            <person name="Rigling D."/>
            <person name="Barry K."/>
            <person name="Lee J."/>
            <person name="Mihaltcheva S."/>
            <person name="LaButti K."/>
            <person name="Lipzen A."/>
            <person name="Waldron R."/>
            <person name="Moloney N.M."/>
            <person name="Sperisen C."/>
            <person name="Kredics L."/>
            <person name="Vagvoelgyi C."/>
            <person name="Patrignani A."/>
            <person name="Fitzpatrick D."/>
            <person name="Nagy I."/>
            <person name="Doyle S."/>
            <person name="Anderson J.B."/>
            <person name="Grigoriev I.V."/>
            <person name="Gueldener U."/>
            <person name="Muensterkoetter M."/>
            <person name="Nagy L.G."/>
        </authorList>
    </citation>
    <scope>NUCLEOTIDE SEQUENCE [LARGE SCALE GENOMIC DNA]</scope>
    <source>
        <strain evidence="2">C18/9</strain>
    </source>
</reference>
<organism evidence="1 2">
    <name type="scientific">Armillaria ostoyae</name>
    <name type="common">Armillaria root rot fungus</name>
    <dbReference type="NCBI Taxonomy" id="47428"/>
    <lineage>
        <taxon>Eukaryota</taxon>
        <taxon>Fungi</taxon>
        <taxon>Dikarya</taxon>
        <taxon>Basidiomycota</taxon>
        <taxon>Agaricomycotina</taxon>
        <taxon>Agaricomycetes</taxon>
        <taxon>Agaricomycetidae</taxon>
        <taxon>Agaricales</taxon>
        <taxon>Marasmiineae</taxon>
        <taxon>Physalacriaceae</taxon>
        <taxon>Armillaria</taxon>
    </lineage>
</organism>